<evidence type="ECO:0000259" key="3">
    <source>
        <dbReference type="Pfam" id="PF03067"/>
    </source>
</evidence>
<evidence type="ECO:0000313" key="4">
    <source>
        <dbReference type="EMBL" id="OLF12422.1"/>
    </source>
</evidence>
<feature type="signal peptide" evidence="2">
    <location>
        <begin position="1"/>
        <end position="23"/>
    </location>
</feature>
<accession>A0A7Z0WQU5</accession>
<dbReference type="PANTHER" id="PTHR34823:SF1">
    <property type="entry name" value="CHITIN-BINDING TYPE-4 DOMAIN-CONTAINING PROTEIN"/>
    <property type="match status" value="1"/>
</dbReference>
<proteinExistence type="predicted"/>
<keyword evidence="5" id="KW-1185">Reference proteome</keyword>
<protein>
    <submittedName>
        <fullName evidence="4">Cell wall protein</fullName>
    </submittedName>
</protein>
<sequence length="211" mass="22906">MLGAVASLAATLLVVIPGPTASAHGGLTFPATRTYACYVNGLEGGNGDLNPSNPACQAAIAQGGKQPLWDWFGNLLPNIGTGWPNLADGTLCGPSDKYAAYRLARTDWPTTNVQAGANVTIRYNAWARHPGTWYQYVTKDGWDPGQPLSWDDLEFWHQVTNPPVNGNGPHGPEYTWPATMPNKSGRHIIYSVWERSDSPEGFFNCSDVNFQ</sequence>
<feature type="domain" description="Chitin-binding type-4" evidence="3">
    <location>
        <begin position="24"/>
        <end position="208"/>
    </location>
</feature>
<dbReference type="SUPFAM" id="SSF81296">
    <property type="entry name" value="E set domains"/>
    <property type="match status" value="1"/>
</dbReference>
<name>A0A7Z0WQU5_9PSEU</name>
<dbReference type="EMBL" id="MSIF01000003">
    <property type="protein sequence ID" value="OLF12422.1"/>
    <property type="molecule type" value="Genomic_DNA"/>
</dbReference>
<dbReference type="InterPro" id="IPR004302">
    <property type="entry name" value="Cellulose/chitin-bd_N"/>
</dbReference>
<comment type="caution">
    <text evidence="4">The sequence shown here is derived from an EMBL/GenBank/DDBJ whole genome shotgun (WGS) entry which is preliminary data.</text>
</comment>
<organism evidence="4 5">
    <name type="scientific">Actinophytocola xinjiangensis</name>
    <dbReference type="NCBI Taxonomy" id="485602"/>
    <lineage>
        <taxon>Bacteria</taxon>
        <taxon>Bacillati</taxon>
        <taxon>Actinomycetota</taxon>
        <taxon>Actinomycetes</taxon>
        <taxon>Pseudonocardiales</taxon>
        <taxon>Pseudonocardiaceae</taxon>
    </lineage>
</organism>
<evidence type="ECO:0000256" key="1">
    <source>
        <dbReference type="ARBA" id="ARBA00022729"/>
    </source>
</evidence>
<dbReference type="PANTHER" id="PTHR34823">
    <property type="entry name" value="GLCNAC-BINDING PROTEIN A"/>
    <property type="match status" value="1"/>
</dbReference>
<dbReference type="AlphaFoldDB" id="A0A7Z0WQU5"/>
<dbReference type="InterPro" id="IPR014756">
    <property type="entry name" value="Ig_E-set"/>
</dbReference>
<keyword evidence="1 2" id="KW-0732">Signal</keyword>
<dbReference type="CDD" id="cd21177">
    <property type="entry name" value="LPMO_AA10"/>
    <property type="match status" value="1"/>
</dbReference>
<evidence type="ECO:0000256" key="2">
    <source>
        <dbReference type="SAM" id="SignalP"/>
    </source>
</evidence>
<evidence type="ECO:0000313" key="5">
    <source>
        <dbReference type="Proteomes" id="UP000185696"/>
    </source>
</evidence>
<feature type="chain" id="PRO_5031048005" evidence="2">
    <location>
        <begin position="24"/>
        <end position="211"/>
    </location>
</feature>
<reference evidence="4 5" key="1">
    <citation type="submission" date="2016-12" db="EMBL/GenBank/DDBJ databases">
        <title>The draft genome sequence of Actinophytocola xinjiangensis.</title>
        <authorList>
            <person name="Wang W."/>
            <person name="Yuan L."/>
        </authorList>
    </citation>
    <scope>NUCLEOTIDE SEQUENCE [LARGE SCALE GENOMIC DNA]</scope>
    <source>
        <strain evidence="4 5">CGMCC 4.4663</strain>
    </source>
</reference>
<gene>
    <name evidence="4" type="ORF">BLA60_09825</name>
</gene>
<dbReference type="Pfam" id="PF03067">
    <property type="entry name" value="LPMO_10"/>
    <property type="match status" value="1"/>
</dbReference>
<dbReference type="InterPro" id="IPR051024">
    <property type="entry name" value="GlcNAc_Chitin_IntDeg"/>
</dbReference>
<dbReference type="OrthoDB" id="5179374at2"/>
<dbReference type="Proteomes" id="UP000185696">
    <property type="component" value="Unassembled WGS sequence"/>
</dbReference>
<dbReference type="Gene3D" id="2.70.50.50">
    <property type="entry name" value="chitin-binding protein cbp21"/>
    <property type="match status" value="1"/>
</dbReference>